<keyword evidence="3" id="KW-1185">Reference proteome</keyword>
<dbReference type="Proteomes" id="UP001604277">
    <property type="component" value="Unassembled WGS sequence"/>
</dbReference>
<gene>
    <name evidence="2" type="ORF">Fot_04722</name>
</gene>
<evidence type="ECO:0000313" key="2">
    <source>
        <dbReference type="EMBL" id="KAL2559983.1"/>
    </source>
</evidence>
<keyword evidence="1" id="KW-0732">Signal</keyword>
<dbReference type="Pfam" id="PF05553">
    <property type="entry name" value="DUF761"/>
    <property type="match status" value="1"/>
</dbReference>
<dbReference type="PANTHER" id="PTHR33450">
    <property type="entry name" value="EMB|CAB67623.1-RELATED"/>
    <property type="match status" value="1"/>
</dbReference>
<dbReference type="InterPro" id="IPR008480">
    <property type="entry name" value="DUF761_pln"/>
</dbReference>
<evidence type="ECO:0008006" key="4">
    <source>
        <dbReference type="Google" id="ProtNLM"/>
    </source>
</evidence>
<dbReference type="AlphaFoldDB" id="A0ABD1XGF1"/>
<dbReference type="EMBL" id="JBFOLJ010000001">
    <property type="protein sequence ID" value="KAL2559983.1"/>
    <property type="molecule type" value="Genomic_DNA"/>
</dbReference>
<reference evidence="3" key="1">
    <citation type="submission" date="2024-07" db="EMBL/GenBank/DDBJ databases">
        <title>Two chromosome-level genome assemblies of Korean endemic species Abeliophyllum distichum and Forsythia ovata (Oleaceae).</title>
        <authorList>
            <person name="Jang H."/>
        </authorList>
    </citation>
    <scope>NUCLEOTIDE SEQUENCE [LARGE SCALE GENOMIC DNA]</scope>
</reference>
<evidence type="ECO:0000256" key="1">
    <source>
        <dbReference type="SAM" id="SignalP"/>
    </source>
</evidence>
<sequence>MKNNSAALFLKHIISLLGSLAKSKSISFRNKTDAMKARFTVYSLLKNKKLSLGAIRHKIHEILGNNSHDHDEEDVLQDENKAIVLYNAKTNDQLPSTSGQIYLTDHDEYDDKYPDLRHSLFDEDDDMDLGDPNASAIDLVKNSKEDSENFNLEDEIDQVADLFILKFHKKIRLQKLESFKRYQEMLERST</sequence>
<evidence type="ECO:0000313" key="3">
    <source>
        <dbReference type="Proteomes" id="UP001604277"/>
    </source>
</evidence>
<comment type="caution">
    <text evidence="2">The sequence shown here is derived from an EMBL/GenBank/DDBJ whole genome shotgun (WGS) entry which is preliminary data.</text>
</comment>
<dbReference type="PANTHER" id="PTHR33450:SF31">
    <property type="entry name" value="EMB|CAB67623.1"/>
    <property type="match status" value="1"/>
</dbReference>
<organism evidence="2 3">
    <name type="scientific">Forsythia ovata</name>
    <dbReference type="NCBI Taxonomy" id="205694"/>
    <lineage>
        <taxon>Eukaryota</taxon>
        <taxon>Viridiplantae</taxon>
        <taxon>Streptophyta</taxon>
        <taxon>Embryophyta</taxon>
        <taxon>Tracheophyta</taxon>
        <taxon>Spermatophyta</taxon>
        <taxon>Magnoliopsida</taxon>
        <taxon>eudicotyledons</taxon>
        <taxon>Gunneridae</taxon>
        <taxon>Pentapetalae</taxon>
        <taxon>asterids</taxon>
        <taxon>lamiids</taxon>
        <taxon>Lamiales</taxon>
        <taxon>Oleaceae</taxon>
        <taxon>Forsythieae</taxon>
        <taxon>Forsythia</taxon>
    </lineage>
</organism>
<accession>A0ABD1XGF1</accession>
<name>A0ABD1XGF1_9LAMI</name>
<feature type="signal peptide" evidence="1">
    <location>
        <begin position="1"/>
        <end position="23"/>
    </location>
</feature>
<proteinExistence type="predicted"/>
<feature type="chain" id="PRO_5044833970" description="DUF761 domain-containing protein" evidence="1">
    <location>
        <begin position="24"/>
        <end position="190"/>
    </location>
</feature>
<protein>
    <recommendedName>
        <fullName evidence="4">DUF761 domain-containing protein</fullName>
    </recommendedName>
</protein>